<reference evidence="1" key="1">
    <citation type="submission" date="2023-03" db="EMBL/GenBank/DDBJ databases">
        <authorList>
            <person name="Shen W."/>
            <person name="Cai J."/>
        </authorList>
    </citation>
    <scope>NUCLEOTIDE SEQUENCE</scope>
    <source>
        <strain evidence="1">P69-2</strain>
    </source>
</reference>
<sequence length="358" mass="40792">MTEVFGIAPILDETKTDENIVKKFNEYLVEDESKAEARSFPFVDHKDPLKMILKYYQQPIKTLQEDGLFGFSIKPRYGYSKDKEILFLDIASLVGPTTVPTIAKSPLISSSNIIGTVLKKIVRSETQKIVFMNTYSIATDLGLGMFEELGMTFYNAQGRSFEISGGKIGQISSFSYEGLDKKWLNYEYLILSDKKELDLLVGEEGISYQNQALTGASDEIVKVLDRETEKCVQTVSRLLNKPDLLEPLASVGNGLSFACLAFTRHVKVMNQLKAFVELTDFEANLKQVDYFIIPEKYTTFRQMLTERKIPTMVIKTQSNTTVAENEVLLPYFSFTSEDMLEIFDYLKVIIRLLYFRGR</sequence>
<dbReference type="Pfam" id="PF02595">
    <property type="entry name" value="Gly_kinase"/>
    <property type="match status" value="1"/>
</dbReference>
<dbReference type="SUPFAM" id="SSF110738">
    <property type="entry name" value="Glycerate kinase I"/>
    <property type="match status" value="1"/>
</dbReference>
<dbReference type="Gene3D" id="3.90.1510.10">
    <property type="entry name" value="Glycerate kinase, domain 2"/>
    <property type="match status" value="1"/>
</dbReference>
<dbReference type="Proteomes" id="UP001180842">
    <property type="component" value="Unassembled WGS sequence"/>
</dbReference>
<gene>
    <name evidence="1" type="ORF">P7H00_11450</name>
</gene>
<dbReference type="RefSeq" id="WP_311797323.1">
    <property type="nucleotide sequence ID" value="NZ_JARQAI010000019.1"/>
</dbReference>
<dbReference type="GO" id="GO:0008887">
    <property type="term" value="F:glycerate kinase activity"/>
    <property type="evidence" value="ECO:0007669"/>
    <property type="project" value="InterPro"/>
</dbReference>
<name>A0AAE4I1A1_9ENTE</name>
<evidence type="ECO:0000313" key="2">
    <source>
        <dbReference type="Proteomes" id="UP001180842"/>
    </source>
</evidence>
<dbReference type="InterPro" id="IPR004381">
    <property type="entry name" value="Glycerate_kinase"/>
</dbReference>
<evidence type="ECO:0000313" key="1">
    <source>
        <dbReference type="EMBL" id="MDT2737725.1"/>
    </source>
</evidence>
<keyword evidence="1" id="KW-0808">Transferase</keyword>
<dbReference type="AlphaFoldDB" id="A0AAE4I1A1"/>
<organism evidence="1 2">
    <name type="scientific">Enterococcus pseudoavium</name>
    <dbReference type="NCBI Taxonomy" id="44007"/>
    <lineage>
        <taxon>Bacteria</taxon>
        <taxon>Bacillati</taxon>
        <taxon>Bacillota</taxon>
        <taxon>Bacilli</taxon>
        <taxon>Lactobacillales</taxon>
        <taxon>Enterococcaceae</taxon>
        <taxon>Enterococcus</taxon>
    </lineage>
</organism>
<dbReference type="PANTHER" id="PTHR21599">
    <property type="entry name" value="GLYCERATE KINASE"/>
    <property type="match status" value="1"/>
</dbReference>
<protein>
    <submittedName>
        <fullName evidence="1">Glycerate kinase</fullName>
    </submittedName>
</protein>
<dbReference type="PANTHER" id="PTHR21599:SF0">
    <property type="entry name" value="GLYCERATE KINASE"/>
    <property type="match status" value="1"/>
</dbReference>
<keyword evidence="1" id="KW-0418">Kinase</keyword>
<dbReference type="GO" id="GO:0031388">
    <property type="term" value="P:organic acid phosphorylation"/>
    <property type="evidence" value="ECO:0007669"/>
    <property type="project" value="InterPro"/>
</dbReference>
<dbReference type="InterPro" id="IPR018193">
    <property type="entry name" value="Glyc_kinase_flavodox-like_fold"/>
</dbReference>
<dbReference type="EMBL" id="JARQAI010000019">
    <property type="protein sequence ID" value="MDT2737725.1"/>
    <property type="molecule type" value="Genomic_DNA"/>
</dbReference>
<accession>A0AAE4I1A1</accession>
<comment type="caution">
    <text evidence="1">The sequence shown here is derived from an EMBL/GenBank/DDBJ whole genome shotgun (WGS) entry which is preliminary data.</text>
</comment>
<dbReference type="InterPro" id="IPR036129">
    <property type="entry name" value="Glycerate_kinase_sf"/>
</dbReference>
<proteinExistence type="predicted"/>